<evidence type="ECO:0000256" key="6">
    <source>
        <dbReference type="PROSITE-ProRule" id="PRU01373"/>
    </source>
</evidence>
<dbReference type="Proteomes" id="UP000481043">
    <property type="component" value="Unassembled WGS sequence"/>
</dbReference>
<dbReference type="InterPro" id="IPR050979">
    <property type="entry name" value="LD-transpeptidase"/>
</dbReference>
<proteinExistence type="predicted"/>
<dbReference type="RefSeq" id="WP_163180530.1">
    <property type="nucleotide sequence ID" value="NZ_JAAIWM010000005.1"/>
</dbReference>
<protein>
    <submittedName>
        <fullName evidence="9">L,D-transpeptidase family protein</fullName>
    </submittedName>
</protein>
<dbReference type="PANTHER" id="PTHR30582:SF33">
    <property type="entry name" value="EXPORTED PROTEIN"/>
    <property type="match status" value="1"/>
</dbReference>
<feature type="active site" description="Nucleophile" evidence="6">
    <location>
        <position position="456"/>
    </location>
</feature>
<sequence length="480" mass="54139">MGYAVESPLENGFKPRRKSASWFRSWKFIVSSIIILTSIFCLASYLYQINHFNSNVFINDIKVGGLSAEQALRRLQSTVLKNEVYVGEQKIIDGIDTEMRFTEADLPSFEKLLEEQMTIFPSSKEKTYTLTPTNDDQYRNIILKYDLEQKLISMNQDLTAPFNANAILENGNITISKGYEGTQYDVSSLIKEFETKEYISTISLDPVYLQPLREDSQYVKDIQEKLQTLLQHTVNYQVQDQTYSLKAGELIKNASVSDDMKITLDPFHIKNKITEINQAHSTLNKDFSFKTHSGADITVKGEGYGWALDIEAETSLIKEAFEAGNQSISASTVHGNGWSNEGYGYDAVTNDGIGDTYAEVSIKDQRMWLYKEGKMIFTTHVVTGKKSAGQDTEPGVWYILYKRTPYTLTGTSAENPYSIDVNYWAPFTNSGQGFHDASWRSNWSGNAYLNAGSNGCVNVPPGVMKTVFENLTVYQPVVIY</sequence>
<dbReference type="InterPro" id="IPR038054">
    <property type="entry name" value="LD_TPept-like_central_sf"/>
</dbReference>
<dbReference type="Pfam" id="PF03734">
    <property type="entry name" value="YkuD"/>
    <property type="match status" value="1"/>
</dbReference>
<dbReference type="InterPro" id="IPR022029">
    <property type="entry name" value="YoaR-like_PG-bd"/>
</dbReference>
<dbReference type="GO" id="GO:0071972">
    <property type="term" value="F:peptidoglycan L,D-transpeptidase activity"/>
    <property type="evidence" value="ECO:0007669"/>
    <property type="project" value="TreeGrafter"/>
</dbReference>
<keyword evidence="5 6" id="KW-0961">Cell wall biogenesis/degradation</keyword>
<evidence type="ECO:0000256" key="2">
    <source>
        <dbReference type="ARBA" id="ARBA00022679"/>
    </source>
</evidence>
<comment type="caution">
    <text evidence="9">The sequence shown here is derived from an EMBL/GenBank/DDBJ whole genome shotgun (WGS) entry which is preliminary data.</text>
</comment>
<feature type="transmembrane region" description="Helical" evidence="7">
    <location>
        <begin position="26"/>
        <end position="47"/>
    </location>
</feature>
<evidence type="ECO:0000256" key="4">
    <source>
        <dbReference type="ARBA" id="ARBA00022984"/>
    </source>
</evidence>
<keyword evidence="7" id="KW-0812">Transmembrane</keyword>
<evidence type="ECO:0000313" key="9">
    <source>
        <dbReference type="EMBL" id="NEY73068.1"/>
    </source>
</evidence>
<keyword evidence="7" id="KW-1133">Transmembrane helix</keyword>
<feature type="active site" description="Proton donor/acceptor" evidence="6">
    <location>
        <position position="435"/>
    </location>
</feature>
<dbReference type="GO" id="GO:0008360">
    <property type="term" value="P:regulation of cell shape"/>
    <property type="evidence" value="ECO:0007669"/>
    <property type="project" value="UniProtKB-UniRule"/>
</dbReference>
<dbReference type="Pfam" id="PF12229">
    <property type="entry name" value="PG_binding_4"/>
    <property type="match status" value="1"/>
</dbReference>
<name>A0A6M0QDA1_9BACI</name>
<dbReference type="SUPFAM" id="SSF141523">
    <property type="entry name" value="L,D-transpeptidase catalytic domain-like"/>
    <property type="match status" value="1"/>
</dbReference>
<dbReference type="EMBL" id="JAAIWM010000005">
    <property type="protein sequence ID" value="NEY73068.1"/>
    <property type="molecule type" value="Genomic_DNA"/>
</dbReference>
<keyword evidence="2" id="KW-0808">Transferase</keyword>
<evidence type="ECO:0000313" key="10">
    <source>
        <dbReference type="Proteomes" id="UP000481043"/>
    </source>
</evidence>
<keyword evidence="3 6" id="KW-0133">Cell shape</keyword>
<dbReference type="SUPFAM" id="SSF143985">
    <property type="entry name" value="L,D-transpeptidase pre-catalytic domain-like"/>
    <property type="match status" value="1"/>
</dbReference>
<comment type="pathway">
    <text evidence="1 6">Cell wall biogenesis; peptidoglycan biosynthesis.</text>
</comment>
<evidence type="ECO:0000256" key="7">
    <source>
        <dbReference type="SAM" id="Phobius"/>
    </source>
</evidence>
<accession>A0A6M0QDA1</accession>
<dbReference type="UniPathway" id="UPA00219"/>
<dbReference type="PROSITE" id="PS52029">
    <property type="entry name" value="LD_TPASE"/>
    <property type="match status" value="1"/>
</dbReference>
<dbReference type="InterPro" id="IPR005490">
    <property type="entry name" value="LD_TPept_cat_dom"/>
</dbReference>
<dbReference type="InterPro" id="IPR038063">
    <property type="entry name" value="Transpep_catalytic_dom"/>
</dbReference>
<evidence type="ECO:0000256" key="3">
    <source>
        <dbReference type="ARBA" id="ARBA00022960"/>
    </source>
</evidence>
<dbReference type="AlphaFoldDB" id="A0A6M0QDA1"/>
<keyword evidence="7" id="KW-0472">Membrane</keyword>
<organism evidence="9 10">
    <name type="scientific">Bacillus mesophilus</name>
    <dbReference type="NCBI Taxonomy" id="1808955"/>
    <lineage>
        <taxon>Bacteria</taxon>
        <taxon>Bacillati</taxon>
        <taxon>Bacillota</taxon>
        <taxon>Bacilli</taxon>
        <taxon>Bacillales</taxon>
        <taxon>Bacillaceae</taxon>
        <taxon>Bacillus</taxon>
    </lineage>
</organism>
<dbReference type="GO" id="GO:0071555">
    <property type="term" value="P:cell wall organization"/>
    <property type="evidence" value="ECO:0007669"/>
    <property type="project" value="UniProtKB-UniRule"/>
</dbReference>
<dbReference type="Gene3D" id="3.10.20.800">
    <property type="match status" value="1"/>
</dbReference>
<evidence type="ECO:0000259" key="8">
    <source>
        <dbReference type="PROSITE" id="PS52029"/>
    </source>
</evidence>
<reference evidence="9 10" key="1">
    <citation type="submission" date="2020-02" db="EMBL/GenBank/DDBJ databases">
        <title>Bacillus aquiflavi sp. nov., isolated from yellow water of strong flavor Chinese baijiu in Yibin region of China.</title>
        <authorList>
            <person name="Xie J."/>
        </authorList>
    </citation>
    <scope>NUCLEOTIDE SEQUENCE [LARGE SCALE GENOMIC DNA]</scope>
    <source>
        <strain evidence="9 10">SA4</strain>
    </source>
</reference>
<dbReference type="GO" id="GO:0005576">
    <property type="term" value="C:extracellular region"/>
    <property type="evidence" value="ECO:0007669"/>
    <property type="project" value="TreeGrafter"/>
</dbReference>
<gene>
    <name evidence="9" type="ORF">G4D63_15125</name>
</gene>
<evidence type="ECO:0000256" key="5">
    <source>
        <dbReference type="ARBA" id="ARBA00023316"/>
    </source>
</evidence>
<feature type="domain" description="L,D-TPase catalytic" evidence="8">
    <location>
        <begin position="356"/>
        <end position="480"/>
    </location>
</feature>
<evidence type="ECO:0000256" key="1">
    <source>
        <dbReference type="ARBA" id="ARBA00004752"/>
    </source>
</evidence>
<dbReference type="Gene3D" id="2.40.440.10">
    <property type="entry name" value="L,D-transpeptidase catalytic domain-like"/>
    <property type="match status" value="1"/>
</dbReference>
<dbReference type="GO" id="GO:0016740">
    <property type="term" value="F:transferase activity"/>
    <property type="evidence" value="ECO:0007669"/>
    <property type="project" value="UniProtKB-KW"/>
</dbReference>
<keyword evidence="4 6" id="KW-0573">Peptidoglycan synthesis</keyword>
<dbReference type="CDD" id="cd16913">
    <property type="entry name" value="YkuD_like"/>
    <property type="match status" value="1"/>
</dbReference>
<dbReference type="PANTHER" id="PTHR30582">
    <property type="entry name" value="L,D-TRANSPEPTIDASE"/>
    <property type="match status" value="1"/>
</dbReference>
<keyword evidence="10" id="KW-1185">Reference proteome</keyword>
<dbReference type="GO" id="GO:0018104">
    <property type="term" value="P:peptidoglycan-protein cross-linking"/>
    <property type="evidence" value="ECO:0007669"/>
    <property type="project" value="TreeGrafter"/>
</dbReference>